<evidence type="ECO:0000313" key="2">
    <source>
        <dbReference type="Proteomes" id="UP000636010"/>
    </source>
</evidence>
<proteinExistence type="predicted"/>
<protein>
    <submittedName>
        <fullName evidence="1">Uncharacterized protein</fullName>
    </submittedName>
</protein>
<name>A0ABQ1LS58_9BACT</name>
<dbReference type="EMBL" id="BMEC01000003">
    <property type="protein sequence ID" value="GGC29052.1"/>
    <property type="molecule type" value="Genomic_DNA"/>
</dbReference>
<keyword evidence="2" id="KW-1185">Reference proteome</keyword>
<comment type="caution">
    <text evidence="1">The sequence shown here is derived from an EMBL/GenBank/DDBJ whole genome shotgun (WGS) entry which is preliminary data.</text>
</comment>
<evidence type="ECO:0000313" key="1">
    <source>
        <dbReference type="EMBL" id="GGC29052.1"/>
    </source>
</evidence>
<accession>A0ABQ1LS58</accession>
<sequence>MIPSVLFLVAMFRRRITGDSFINSYFISVFEMVKIKLITIKVRHRKLVSPAFAKMSFLLI</sequence>
<dbReference type="Proteomes" id="UP000636010">
    <property type="component" value="Unassembled WGS sequence"/>
</dbReference>
<gene>
    <name evidence="1" type="ORF">GCM10011506_13060</name>
</gene>
<organism evidence="1 2">
    <name type="scientific">Marivirga lumbricoides</name>
    <dbReference type="NCBI Taxonomy" id="1046115"/>
    <lineage>
        <taxon>Bacteria</taxon>
        <taxon>Pseudomonadati</taxon>
        <taxon>Bacteroidota</taxon>
        <taxon>Cytophagia</taxon>
        <taxon>Cytophagales</taxon>
        <taxon>Marivirgaceae</taxon>
        <taxon>Marivirga</taxon>
    </lineage>
</organism>
<reference evidence="2" key="1">
    <citation type="journal article" date="2019" name="Int. J. Syst. Evol. Microbiol.">
        <title>The Global Catalogue of Microorganisms (GCM) 10K type strain sequencing project: providing services to taxonomists for standard genome sequencing and annotation.</title>
        <authorList>
            <consortium name="The Broad Institute Genomics Platform"/>
            <consortium name="The Broad Institute Genome Sequencing Center for Infectious Disease"/>
            <person name="Wu L."/>
            <person name="Ma J."/>
        </authorList>
    </citation>
    <scope>NUCLEOTIDE SEQUENCE [LARGE SCALE GENOMIC DNA]</scope>
    <source>
        <strain evidence="2">CGMCC 1.10832</strain>
    </source>
</reference>